<evidence type="ECO:0000256" key="2">
    <source>
        <dbReference type="ARBA" id="ARBA00022786"/>
    </source>
</evidence>
<dbReference type="GO" id="GO:0061631">
    <property type="term" value="F:ubiquitin conjugating enzyme activity"/>
    <property type="evidence" value="ECO:0007669"/>
    <property type="project" value="TreeGrafter"/>
</dbReference>
<feature type="region of interest" description="Disordered" evidence="3">
    <location>
        <begin position="230"/>
        <end position="427"/>
    </location>
</feature>
<sequence length="1529" mass="164574">MATKMVDLEENTTSSSLIGNCNQHPFDLAQKSSTSPPPSAASVSSPSPSPTTSTSPSSPSSSRSASASASASVTAPALSPPSQPPPSPTVLAEAAGSDFSSTSPILQVTTSSTSIGTATPSSTLTAQTSVNIPTPPLPLTPATGGTPGHHHPSCLVTNPQSFSAKVAPSQPAVPQYSFPPHVAKAHHGSAGGLSVFNRGAKAVKSSLSSAGSISRKATKKVSDKILRRYSVPSSSKALGKVKTSPNPLSPAISGPSLSPFSNSPILSQGNPKTANSNSESVAASTGSSTPGAASTFSNPTTPKSPPSTSPSIVHSPAETTVVSTKSSHSSSSGSSASEAPTVVPKMMPMKEHQESFDNASQDKEEFQTLLQKLHQHQQPSQPLGQQQQPGSQPGGHGLPYIHPSAGQLGSLHEVWPTQPPGNLSLTSPDFSKNMMSYSHLANSGTQFAGFQPGPPFTGNAAFLDDSSYPPEPPWDVSIPHHFPGDDSKTNTIPSAYYLEDGGPGSHAPIPVPPPIQSELAQKPSTSLHPLHPAEASDKSHSDGDKVDKTVQLLIPEENLEENSDDEVEEEEEDSDDALYLAQANAMFGYGSSFDLFTKPGEPGHLYLDYEPGTTESLEAIRNRVRILEGLTAQPSQFLPGCKVNSHEHLAPAPDDLMEALQANRICEGDIDIIRLSHHVFSLTCHGCDELIFSTASQVYDWLLIMTRQRVVASFVQCPNPKCLEARHAQCVGCSKIEKMDAAPQASEEGINVSWCCIQGRLVLLWAILWGFNALETGSEARLATQAKFSDQDIEKMLALLDEDEKKQFETAQMAHHQRTVPGSHNNLRHQQVKLEKIRLMKAGVRDMQRRKVRGSGSKDNGSGKKNGRKKRAWSSKWFMGSSPSSGSSPSAGSQDTSDAGPASKQGLSTPQPASSPPSTGSSAAVGKPSAGGNIPGLTPPDDPTVYKLYTDKGPHLADVAQEFPSAGTTDIVEFILAGETPSSEETYIQGFEFPGGVTSENWMGPAPSTLAILKDKILKKGSSVGKMPKGVGYGGPDASHGIRAGRFNMKKAMDKKDAQIGAHLDVATLLLPNTKPDDPFNKSPPEILASLISRSPLLDTVADLLASDSLVELGDRPVVYHSLIAFLRALSRHPNHWKFIFETLPRFPNLEGRLMEFSLVRSSELLPKAAEDVKNPRPSLLTLLHKLSVNAANFEEKAKKLKFDMEDGKPDPLVALCAEIRKIRSEMDRLHSLVTDEMDVDELASNAVAAPPVTDMPDKPKTTLELAKFFHKWHQEHCIAEVDDDDLAFCHSYANKNSGNPAPNRMKRIFTEITAMKTSLPEGIFVRYGSSRPDLMKILMVGSPGTPYENGLFEFDLLCVPQYPQQPPRMKFLSTGGGKYRLNPNLYNDGKICLSLLGTWEGQPWIPATSTILQILVSIQAMVLCEEPWYNEPGREHRKDHKSSKKYNESTQQGTMACAMRPWLEDCNPAREKIWGRVVSVIIAAKHEPMLNTLLKWRRDNTRREVDHIMELLNKKVAQSLDVKAGCPS</sequence>
<comment type="caution">
    <text evidence="5">The sequence shown here is derived from an EMBL/GenBank/DDBJ whole genome shotgun (WGS) entry which is preliminary data.</text>
</comment>
<feature type="compositionally biased region" description="Basic and acidic residues" evidence="3">
    <location>
        <begin position="534"/>
        <end position="548"/>
    </location>
</feature>
<evidence type="ECO:0000256" key="3">
    <source>
        <dbReference type="SAM" id="MobiDB-lite"/>
    </source>
</evidence>
<reference evidence="5" key="1">
    <citation type="submission" date="2022-07" db="EMBL/GenBank/DDBJ databases">
        <title>Draft genome sequence of Zalerion maritima ATCC 34329, a (micro)plastics degrading marine fungus.</title>
        <authorList>
            <person name="Paco A."/>
            <person name="Goncalves M.F.M."/>
            <person name="Rocha-Santos T.A.P."/>
            <person name="Alves A."/>
        </authorList>
    </citation>
    <scope>NUCLEOTIDE SEQUENCE</scope>
    <source>
        <strain evidence="5">ATCC 34329</strain>
    </source>
</reference>
<feature type="compositionally biased region" description="Pro residues" evidence="3">
    <location>
        <begin position="78"/>
        <end position="88"/>
    </location>
</feature>
<evidence type="ECO:0000313" key="5">
    <source>
        <dbReference type="EMBL" id="KAJ2903840.1"/>
    </source>
</evidence>
<feature type="compositionally biased region" description="Low complexity" evidence="3">
    <location>
        <begin position="880"/>
        <end position="893"/>
    </location>
</feature>
<dbReference type="InterPro" id="IPR016135">
    <property type="entry name" value="UBQ-conjugating_enzyme/RWD"/>
</dbReference>
<feature type="region of interest" description="Disordered" evidence="3">
    <location>
        <begin position="1"/>
        <end position="152"/>
    </location>
</feature>
<feature type="compositionally biased region" description="Basic and acidic residues" evidence="3">
    <location>
        <begin position="348"/>
        <end position="366"/>
    </location>
</feature>
<feature type="compositionally biased region" description="Low complexity" evidence="3">
    <location>
        <begin position="40"/>
        <end position="77"/>
    </location>
</feature>
<dbReference type="Gene3D" id="3.10.110.10">
    <property type="entry name" value="Ubiquitin Conjugating Enzyme"/>
    <property type="match status" value="1"/>
</dbReference>
<feature type="compositionally biased region" description="Low complexity" evidence="3">
    <location>
        <begin position="282"/>
        <end position="301"/>
    </location>
</feature>
<feature type="compositionally biased region" description="Basic and acidic residues" evidence="3">
    <location>
        <begin position="832"/>
        <end position="849"/>
    </location>
</feature>
<name>A0AAD5RTG5_9PEZI</name>
<keyword evidence="6" id="KW-1185">Reference proteome</keyword>
<organism evidence="5 6">
    <name type="scientific">Zalerion maritima</name>
    <dbReference type="NCBI Taxonomy" id="339359"/>
    <lineage>
        <taxon>Eukaryota</taxon>
        <taxon>Fungi</taxon>
        <taxon>Dikarya</taxon>
        <taxon>Ascomycota</taxon>
        <taxon>Pezizomycotina</taxon>
        <taxon>Sordariomycetes</taxon>
        <taxon>Lulworthiomycetidae</taxon>
        <taxon>Lulworthiales</taxon>
        <taxon>Lulworthiaceae</taxon>
        <taxon>Zalerion</taxon>
    </lineage>
</organism>
<feature type="compositionally biased region" description="Polar residues" evidence="3">
    <location>
        <begin position="11"/>
        <end position="23"/>
    </location>
</feature>
<feature type="compositionally biased region" description="Low complexity" evidence="3">
    <location>
        <begin position="908"/>
        <end position="924"/>
    </location>
</feature>
<evidence type="ECO:0000259" key="4">
    <source>
        <dbReference type="PROSITE" id="PS50127"/>
    </source>
</evidence>
<dbReference type="PROSITE" id="PS50127">
    <property type="entry name" value="UBC_2"/>
    <property type="match status" value="1"/>
</dbReference>
<accession>A0AAD5RTG5</accession>
<dbReference type="Proteomes" id="UP001201980">
    <property type="component" value="Unassembled WGS sequence"/>
</dbReference>
<dbReference type="PANTHER" id="PTHR46116">
    <property type="entry name" value="(E3-INDEPENDENT) E2 UBIQUITIN-CONJUGATING ENZYME"/>
    <property type="match status" value="1"/>
</dbReference>
<keyword evidence="1" id="KW-0808">Transferase</keyword>
<feature type="compositionally biased region" description="Polar residues" evidence="3">
    <location>
        <begin position="255"/>
        <end position="281"/>
    </location>
</feature>
<feature type="compositionally biased region" description="Polar residues" evidence="3">
    <location>
        <begin position="98"/>
        <end position="132"/>
    </location>
</feature>
<protein>
    <submittedName>
        <fullName evidence="5">Ubiquitin conjugating enzyme family protein</fullName>
    </submittedName>
</protein>
<feature type="compositionally biased region" description="Acidic residues" evidence="3">
    <location>
        <begin position="557"/>
        <end position="575"/>
    </location>
</feature>
<dbReference type="Pfam" id="PF00179">
    <property type="entry name" value="UQ_con"/>
    <property type="match status" value="1"/>
</dbReference>
<dbReference type="EMBL" id="JAKWBI020000069">
    <property type="protein sequence ID" value="KAJ2903840.1"/>
    <property type="molecule type" value="Genomic_DNA"/>
</dbReference>
<evidence type="ECO:0000313" key="6">
    <source>
        <dbReference type="Proteomes" id="UP001201980"/>
    </source>
</evidence>
<feature type="region of interest" description="Disordered" evidence="3">
    <location>
        <begin position="448"/>
        <end position="575"/>
    </location>
</feature>
<feature type="region of interest" description="Disordered" evidence="3">
    <location>
        <begin position="810"/>
        <end position="949"/>
    </location>
</feature>
<keyword evidence="2" id="KW-0833">Ubl conjugation pathway</keyword>
<dbReference type="PANTHER" id="PTHR46116:SF15">
    <property type="entry name" value="(E3-INDEPENDENT) E2 UBIQUITIN-CONJUGATING ENZYME"/>
    <property type="match status" value="1"/>
</dbReference>
<proteinExistence type="predicted"/>
<dbReference type="SUPFAM" id="SSF54495">
    <property type="entry name" value="UBC-like"/>
    <property type="match status" value="1"/>
</dbReference>
<feature type="compositionally biased region" description="Polar residues" evidence="3">
    <location>
        <begin position="518"/>
        <end position="527"/>
    </location>
</feature>
<feature type="compositionally biased region" description="Low complexity" evidence="3">
    <location>
        <begin position="323"/>
        <end position="337"/>
    </location>
</feature>
<gene>
    <name evidence="5" type="ORF">MKZ38_009223</name>
</gene>
<dbReference type="SMART" id="SM00212">
    <property type="entry name" value="UBCc"/>
    <property type="match status" value="1"/>
</dbReference>
<evidence type="ECO:0000256" key="1">
    <source>
        <dbReference type="ARBA" id="ARBA00022679"/>
    </source>
</evidence>
<dbReference type="InterPro" id="IPR000608">
    <property type="entry name" value="UBC"/>
</dbReference>
<feature type="domain" description="UBC core" evidence="4">
    <location>
        <begin position="1304"/>
        <end position="1460"/>
    </location>
</feature>
<feature type="compositionally biased region" description="Low complexity" evidence="3">
    <location>
        <begin position="369"/>
        <end position="391"/>
    </location>
</feature>